<keyword evidence="1" id="KW-0732">Signal</keyword>
<protein>
    <submittedName>
        <fullName evidence="2">Uncharacterized protein</fullName>
    </submittedName>
</protein>
<evidence type="ECO:0000313" key="3">
    <source>
        <dbReference type="Proteomes" id="UP001497482"/>
    </source>
</evidence>
<name>A0AAV2L1A2_KNICA</name>
<evidence type="ECO:0000313" key="2">
    <source>
        <dbReference type="EMBL" id="CAL1593364.1"/>
    </source>
</evidence>
<gene>
    <name evidence="2" type="ORF">KC01_LOCUS22482</name>
</gene>
<dbReference type="EMBL" id="OZ035824">
    <property type="protein sequence ID" value="CAL1593364.1"/>
    <property type="molecule type" value="Genomic_DNA"/>
</dbReference>
<keyword evidence="3" id="KW-1185">Reference proteome</keyword>
<sequence length="73" mass="8417">MSFLSLTITALFRSQTNEEKLPASINMNLKVLCLLLLLCLCEAAPHRGRHRGRKRWGRGQVEKKWEINKIKGL</sequence>
<proteinExistence type="predicted"/>
<organism evidence="2 3">
    <name type="scientific">Knipowitschia caucasica</name>
    <name type="common">Caucasian dwarf goby</name>
    <name type="synonym">Pomatoschistus caucasicus</name>
    <dbReference type="NCBI Taxonomy" id="637954"/>
    <lineage>
        <taxon>Eukaryota</taxon>
        <taxon>Metazoa</taxon>
        <taxon>Chordata</taxon>
        <taxon>Craniata</taxon>
        <taxon>Vertebrata</taxon>
        <taxon>Euteleostomi</taxon>
        <taxon>Actinopterygii</taxon>
        <taxon>Neopterygii</taxon>
        <taxon>Teleostei</taxon>
        <taxon>Neoteleostei</taxon>
        <taxon>Acanthomorphata</taxon>
        <taxon>Gobiaria</taxon>
        <taxon>Gobiiformes</taxon>
        <taxon>Gobioidei</taxon>
        <taxon>Gobiidae</taxon>
        <taxon>Gobiinae</taxon>
        <taxon>Knipowitschia</taxon>
    </lineage>
</organism>
<feature type="chain" id="PRO_5043864392" evidence="1">
    <location>
        <begin position="44"/>
        <end position="73"/>
    </location>
</feature>
<dbReference type="AlphaFoldDB" id="A0AAV2L1A2"/>
<reference evidence="2 3" key="1">
    <citation type="submission" date="2024-04" db="EMBL/GenBank/DDBJ databases">
        <authorList>
            <person name="Waldvogel A.-M."/>
            <person name="Schoenle A."/>
        </authorList>
    </citation>
    <scope>NUCLEOTIDE SEQUENCE [LARGE SCALE GENOMIC DNA]</scope>
</reference>
<dbReference type="Proteomes" id="UP001497482">
    <property type="component" value="Chromosome 2"/>
</dbReference>
<accession>A0AAV2L1A2</accession>
<evidence type="ECO:0000256" key="1">
    <source>
        <dbReference type="SAM" id="SignalP"/>
    </source>
</evidence>
<feature type="signal peptide" evidence="1">
    <location>
        <begin position="1"/>
        <end position="43"/>
    </location>
</feature>